<dbReference type="OrthoDB" id="333383at2"/>
<dbReference type="AlphaFoldDB" id="A0A395R5V1"/>
<evidence type="ECO:0000313" key="1">
    <source>
        <dbReference type="EMBL" id="RGP55467.1"/>
    </source>
</evidence>
<proteinExistence type="predicted"/>
<comment type="caution">
    <text evidence="1">The sequence shown here is derived from an EMBL/GenBank/DDBJ whole genome shotgun (WGS) entry which is preliminary data.</text>
</comment>
<gene>
    <name evidence="1" type="ORF">ASB58_09090</name>
</gene>
<dbReference type="SUPFAM" id="SSF54427">
    <property type="entry name" value="NTF2-like"/>
    <property type="match status" value="1"/>
</dbReference>
<evidence type="ECO:0000313" key="2">
    <source>
        <dbReference type="Proteomes" id="UP000265411"/>
    </source>
</evidence>
<organism evidence="1 2">
    <name type="scientific">Pseudomonas abyssi</name>
    <dbReference type="NCBI Taxonomy" id="170540"/>
    <lineage>
        <taxon>Bacteria</taxon>
        <taxon>Pseudomonadati</taxon>
        <taxon>Pseudomonadota</taxon>
        <taxon>Gammaproteobacteria</taxon>
        <taxon>Pseudomonadales</taxon>
        <taxon>Pseudomonadaceae</taxon>
        <taxon>Pseudomonas</taxon>
    </lineage>
</organism>
<reference evidence="1 2" key="1">
    <citation type="journal article" date="2018" name="Syst. Appl. Microbiol.">
        <title>Pseudomonas gallaeciensis sp. nov., isolated from crude-oil-contaminated intertidal sand samples after the Prestige oil spill.</title>
        <authorList>
            <person name="Mulet M."/>
            <person name="Sanchez D."/>
            <person name="Rodriguez A.C."/>
            <person name="Nogales B."/>
            <person name="Bosch R."/>
            <person name="Busquets A."/>
            <person name="Gomila M."/>
            <person name="Lalucat J."/>
            <person name="Garcia-Valdes E."/>
        </authorList>
    </citation>
    <scope>NUCLEOTIDE SEQUENCE [LARGE SCALE GENOMIC DNA]</scope>
    <source>
        <strain evidence="1 2">V113</strain>
    </source>
</reference>
<keyword evidence="2" id="KW-1185">Reference proteome</keyword>
<sequence length="140" mass="15358">MCSTAPHVFATTSSCEAVFPDRAAAAAFVSQWTADWNRIDIAAVVAHLSDDARMRSPLAARLTGEPVVSGREVIARYWHTAYGSLSEPNLQVEAFAWDPAICRLNVWWTADTSSGPTRASEFMDFTPDGLIHYGEAFYGQ</sequence>
<dbReference type="Gene3D" id="3.10.450.50">
    <property type="match status" value="1"/>
</dbReference>
<name>A0A395R5V1_9PSED</name>
<dbReference type="Proteomes" id="UP000265411">
    <property type="component" value="Unassembled WGS sequence"/>
</dbReference>
<dbReference type="InterPro" id="IPR032710">
    <property type="entry name" value="NTF2-like_dom_sf"/>
</dbReference>
<accession>A0A395R5V1</accession>
<protein>
    <submittedName>
        <fullName evidence="1">Uncharacterized protein</fullName>
    </submittedName>
</protein>
<dbReference type="EMBL" id="LMAZ01000002">
    <property type="protein sequence ID" value="RGP55467.1"/>
    <property type="molecule type" value="Genomic_DNA"/>
</dbReference>